<feature type="region of interest" description="Disordered" evidence="5">
    <location>
        <begin position="378"/>
        <end position="421"/>
    </location>
</feature>
<keyword evidence="3 4" id="KW-0440">LIM domain</keyword>
<dbReference type="GO" id="GO:0030036">
    <property type="term" value="P:actin cytoskeleton organization"/>
    <property type="evidence" value="ECO:0007669"/>
    <property type="project" value="TreeGrafter"/>
</dbReference>
<protein>
    <recommendedName>
        <fullName evidence="6">LIM zinc-binding domain-containing protein</fullName>
    </recommendedName>
</protein>
<dbReference type="GO" id="GO:0051371">
    <property type="term" value="F:muscle alpha-actinin binding"/>
    <property type="evidence" value="ECO:0007669"/>
    <property type="project" value="TreeGrafter"/>
</dbReference>
<organism evidence="7 8">
    <name type="scientific">Thamnocephalis sphaerospora</name>
    <dbReference type="NCBI Taxonomy" id="78915"/>
    <lineage>
        <taxon>Eukaryota</taxon>
        <taxon>Fungi</taxon>
        <taxon>Fungi incertae sedis</taxon>
        <taxon>Zoopagomycota</taxon>
        <taxon>Zoopagomycotina</taxon>
        <taxon>Zoopagomycetes</taxon>
        <taxon>Zoopagales</taxon>
        <taxon>Sigmoideomycetaceae</taxon>
        <taxon>Thamnocephalis</taxon>
    </lineage>
</organism>
<name>A0A4P9XM48_9FUNG</name>
<dbReference type="GO" id="GO:0003779">
    <property type="term" value="F:actin binding"/>
    <property type="evidence" value="ECO:0007669"/>
    <property type="project" value="TreeGrafter"/>
</dbReference>
<reference evidence="8" key="1">
    <citation type="journal article" date="2018" name="Nat. Microbiol.">
        <title>Leveraging single-cell genomics to expand the fungal tree of life.</title>
        <authorList>
            <person name="Ahrendt S.R."/>
            <person name="Quandt C.A."/>
            <person name="Ciobanu D."/>
            <person name="Clum A."/>
            <person name="Salamov A."/>
            <person name="Andreopoulos B."/>
            <person name="Cheng J.F."/>
            <person name="Woyke T."/>
            <person name="Pelin A."/>
            <person name="Henrissat B."/>
            <person name="Reynolds N.K."/>
            <person name="Benny G.L."/>
            <person name="Smith M.E."/>
            <person name="James T.Y."/>
            <person name="Grigoriev I.V."/>
        </authorList>
    </citation>
    <scope>NUCLEOTIDE SEQUENCE [LARGE SCALE GENOMIC DNA]</scope>
    <source>
        <strain evidence="8">RSA 1356</strain>
    </source>
</reference>
<keyword evidence="1 4" id="KW-0479">Metal-binding</keyword>
<dbReference type="Pfam" id="PF00412">
    <property type="entry name" value="LIM"/>
    <property type="match status" value="2"/>
</dbReference>
<dbReference type="GO" id="GO:0031941">
    <property type="term" value="C:filamentous actin"/>
    <property type="evidence" value="ECO:0007669"/>
    <property type="project" value="TreeGrafter"/>
</dbReference>
<evidence type="ECO:0000256" key="2">
    <source>
        <dbReference type="ARBA" id="ARBA00022833"/>
    </source>
</evidence>
<dbReference type="STRING" id="78915.A0A4P9XM48"/>
<feature type="region of interest" description="Disordered" evidence="5">
    <location>
        <begin position="1048"/>
        <end position="1069"/>
    </location>
</feature>
<feature type="region of interest" description="Disordered" evidence="5">
    <location>
        <begin position="1095"/>
        <end position="1314"/>
    </location>
</feature>
<feature type="compositionally biased region" description="Basic and acidic residues" evidence="5">
    <location>
        <begin position="327"/>
        <end position="336"/>
    </location>
</feature>
<feature type="compositionally biased region" description="Polar residues" evidence="5">
    <location>
        <begin position="1333"/>
        <end position="1350"/>
    </location>
</feature>
<sequence length="1637" mass="176248">MPSLNRTLPPRSTAATLDDLAALVEYSVNHIQVYPYFGVLRPEGTYPDYDMDSHGRIVVIRLLDINGELVRTVKIQRSIAQGRINSIEVANHTQEMSNESISTIVEIFYGEAGRMVAFYSTRTAKGHASVKVVEASRSNDIRVSLAYGQMDKAPDYGSGDSRFESCFCSPHMQRFYTWPRWIDTNEERLQRPADQSREPPGWSLVVGTRYPLPWVTDAYSWLHAVYPCQILDEEQANLPWLTVASRALRNSAAQYTLPPVQRCDVCVEFRQCWSSIFGAASCATSTLSIMTATTATSARMATKITSENAEALLEDVVRSMDKNYCEDSAAKQKGEKAASASKPAPVNVSGASPIHRSRKHDLYRASFSTTAMSVVSMLPAPPNTPRASAVPPLPPMEDVPPPPNRKPPPPPPPPTASNSADATANTFADVSATLDGASVAMSAYEDQSMMSVSSRRAPPNTPRNSLASTARFGRRRAHTTAGNSRRQSRAGSRLLRSASTGKHPSIESLPMADGLERLDETSLCPTPDVTCIMSEAPVALDQQQALKRTDSPMPAGKPRVTITTKATAATMLAGGAMSPRVRAVELSPVPSAMLDEQRVPFHTLLGEPIGTPGNGSLLDHYYESSAHSADVAIAAKNEVNVDGSRTVQPVGLTSHSHSAASSASAGSLTSAGSSASAVSSETVNGASWAAQHSVAAEDQESGVSWDSAKESELERSVKEELLVSSFPSTANSPTMSTLPGATSSNSKSSQSRSPSRRNRPRANTVQSSKPSNELLHGHKRSSSVTSDTGAGHAPDQLVIPSHQSAAKSGRTSELRGLEASVTGAVTAAFFSTSTLNLADSTIQSDSTSSIMRSNWPAPPPAGPQSAPIARAVMDAFSPSMLSISSVDTLGPLLPSTHTPHIYPPPRMSSVAAAAAAADTDEVPLSPIDPLHTSTPMTSILLEKLSVSNKAQCKHLDTYTEGATEDDILDQQCSSETNISAVDAMDEASANPELGPQQWRHQEAQDKCGKWLRDAGTVVRTAEQKVAVVTQQDRAAIRSIHLRPRRVHWADDEAPSVPTAEAETKDEPEEANVAPVMFIPPPRGASLKGEGGIVHKRSASAPAHATSSSSTVNGESATDDVLDSGDAQPKDAQASDTEEASVAPEEECDKPAVVSAEKTPTKKMIKKKKREEGIQEREAKRRAKEEEKQRKQREKEERKREEEERKRREKEEKKRKQQKEGGLLRRKKTSEKQEQPISQPISRPSLEQWSETPSAGSPMNSGCNTPRQLSRPASIASSSGAYASVADVQPAERQLGHSRNPSTDSSIAPPPRRSSRMVPQAIDMTRTASAASSLNSTLQQVPVSAESSPISSPRRGLFGRVRKNTDASTSTAVSSTTTRETASEAAGDSVVQQPGAPSSPVAADSRFATPFFTIVSDTTLSWTSSMQGPNGRRGAPSYCASIMSHTHEAASVPFEGTNPQLELQRARELTLAEARAELEKAAAEALAAAVAQDRSVKRSLRHAKKPNADILATAAMAVPTCACCKEEITSDVCFGALGRYWKVEHFRCKHCRFSFPDGTFVEHAGRAYCPRDYFTLFAPRCHGCHMVIRSGSVRAMDTIWHNDCFCCEDCGKPLQSNAFIEINGLPYCLRDAQNIKRR</sequence>
<dbReference type="SUPFAM" id="SSF57716">
    <property type="entry name" value="Glucocorticoid receptor-like (DNA-binding domain)"/>
    <property type="match status" value="1"/>
</dbReference>
<feature type="domain" description="LIM zinc-binding" evidence="6">
    <location>
        <begin position="1518"/>
        <end position="1577"/>
    </location>
</feature>
<keyword evidence="8" id="KW-1185">Reference proteome</keyword>
<feature type="compositionally biased region" description="Pro residues" evidence="5">
    <location>
        <begin position="391"/>
        <end position="415"/>
    </location>
</feature>
<evidence type="ECO:0000256" key="5">
    <source>
        <dbReference type="SAM" id="MobiDB-lite"/>
    </source>
</evidence>
<dbReference type="InterPro" id="IPR001781">
    <property type="entry name" value="Znf_LIM"/>
</dbReference>
<evidence type="ECO:0000256" key="1">
    <source>
        <dbReference type="ARBA" id="ARBA00022723"/>
    </source>
</evidence>
<evidence type="ECO:0000313" key="7">
    <source>
        <dbReference type="EMBL" id="RKP06968.1"/>
    </source>
</evidence>
<gene>
    <name evidence="7" type="ORF">THASP1DRAFT_24795</name>
</gene>
<feature type="region of interest" description="Disordered" evidence="5">
    <location>
        <begin position="646"/>
        <end position="672"/>
    </location>
</feature>
<feature type="region of interest" description="Disordered" evidence="5">
    <location>
        <begin position="724"/>
        <end position="796"/>
    </location>
</feature>
<feature type="region of interest" description="Disordered" evidence="5">
    <location>
        <begin position="689"/>
        <end position="712"/>
    </location>
</feature>
<dbReference type="SMART" id="SM00132">
    <property type="entry name" value="LIM"/>
    <property type="match status" value="2"/>
</dbReference>
<dbReference type="CDD" id="cd08368">
    <property type="entry name" value="LIM"/>
    <property type="match status" value="1"/>
</dbReference>
<dbReference type="Gene3D" id="2.10.110.10">
    <property type="entry name" value="Cysteine Rich Protein"/>
    <property type="match status" value="2"/>
</dbReference>
<dbReference type="PROSITE" id="PS50023">
    <property type="entry name" value="LIM_DOMAIN_2"/>
    <property type="match status" value="2"/>
</dbReference>
<dbReference type="OrthoDB" id="15567at2759"/>
<feature type="compositionally biased region" description="Polar residues" evidence="5">
    <location>
        <begin position="725"/>
        <end position="742"/>
    </location>
</feature>
<feature type="compositionally biased region" description="Basic and acidic residues" evidence="5">
    <location>
        <begin position="1169"/>
        <end position="1222"/>
    </location>
</feature>
<feature type="region of interest" description="Disordered" evidence="5">
    <location>
        <begin position="1326"/>
        <end position="1402"/>
    </location>
</feature>
<feature type="domain" description="LIM zinc-binding" evidence="6">
    <location>
        <begin position="1578"/>
        <end position="1637"/>
    </location>
</feature>
<dbReference type="GO" id="GO:0046872">
    <property type="term" value="F:metal ion binding"/>
    <property type="evidence" value="ECO:0007669"/>
    <property type="project" value="UniProtKB-KW"/>
</dbReference>
<feature type="compositionally biased region" description="Low complexity" evidence="5">
    <location>
        <begin position="1272"/>
        <end position="1285"/>
    </location>
</feature>
<feature type="compositionally biased region" description="Low complexity" evidence="5">
    <location>
        <begin position="1365"/>
        <end position="1385"/>
    </location>
</feature>
<feature type="compositionally biased region" description="Acidic residues" evidence="5">
    <location>
        <begin position="1135"/>
        <end position="1147"/>
    </location>
</feature>
<feature type="compositionally biased region" description="Low complexity" evidence="5">
    <location>
        <begin position="652"/>
        <end position="672"/>
    </location>
</feature>
<evidence type="ECO:0000259" key="6">
    <source>
        <dbReference type="PROSITE" id="PS50023"/>
    </source>
</evidence>
<dbReference type="InterPro" id="IPR050604">
    <property type="entry name" value="PDZ-LIM_domain"/>
</dbReference>
<evidence type="ECO:0000256" key="3">
    <source>
        <dbReference type="ARBA" id="ARBA00023038"/>
    </source>
</evidence>
<accession>A0A4P9XM48</accession>
<dbReference type="PROSITE" id="PS00478">
    <property type="entry name" value="LIM_DOMAIN_1"/>
    <property type="match status" value="1"/>
</dbReference>
<feature type="region of interest" description="Disordered" evidence="5">
    <location>
        <begin position="450"/>
        <end position="514"/>
    </location>
</feature>
<dbReference type="PANTHER" id="PTHR24214">
    <property type="entry name" value="PDZ AND LIM DOMAIN PROTEIN ZASP"/>
    <property type="match status" value="1"/>
</dbReference>
<feature type="compositionally biased region" description="Low complexity" evidence="5">
    <location>
        <begin position="489"/>
        <end position="499"/>
    </location>
</feature>
<feature type="compositionally biased region" description="Low complexity" evidence="5">
    <location>
        <begin position="1098"/>
        <end position="1109"/>
    </location>
</feature>
<dbReference type="EMBL" id="KZ992786">
    <property type="protein sequence ID" value="RKP06968.1"/>
    <property type="molecule type" value="Genomic_DNA"/>
</dbReference>
<keyword evidence="2 4" id="KW-0862">Zinc</keyword>
<dbReference type="GO" id="GO:0001725">
    <property type="term" value="C:stress fiber"/>
    <property type="evidence" value="ECO:0007669"/>
    <property type="project" value="TreeGrafter"/>
</dbReference>
<feature type="compositionally biased region" description="Low complexity" evidence="5">
    <location>
        <begin position="743"/>
        <end position="753"/>
    </location>
</feature>
<proteinExistence type="predicted"/>
<dbReference type="PANTHER" id="PTHR24214:SF38">
    <property type="entry name" value="PDZ AND LIM DOMAIN PROTEIN ZASP-RELATED"/>
    <property type="match status" value="1"/>
</dbReference>
<evidence type="ECO:0000256" key="4">
    <source>
        <dbReference type="PROSITE-ProRule" id="PRU00125"/>
    </source>
</evidence>
<feature type="region of interest" description="Disordered" evidence="5">
    <location>
        <begin position="327"/>
        <end position="359"/>
    </location>
</feature>
<dbReference type="Proteomes" id="UP000271241">
    <property type="component" value="Unassembled WGS sequence"/>
</dbReference>
<feature type="compositionally biased region" description="Polar residues" evidence="5">
    <location>
        <begin position="1234"/>
        <end position="1267"/>
    </location>
</feature>
<evidence type="ECO:0000313" key="8">
    <source>
        <dbReference type="Proteomes" id="UP000271241"/>
    </source>
</evidence>